<dbReference type="Pfam" id="PF10094">
    <property type="entry name" value="DUF2332"/>
    <property type="match status" value="1"/>
</dbReference>
<comment type="caution">
    <text evidence="1">The sequence shown here is derived from an EMBL/GenBank/DDBJ whole genome shotgun (WGS) entry which is preliminary data.</text>
</comment>
<reference evidence="2" key="1">
    <citation type="journal article" date="2019" name="Int. J. Syst. Evol. Microbiol.">
        <title>The Global Catalogue of Microorganisms (GCM) 10K type strain sequencing project: providing services to taxonomists for standard genome sequencing and annotation.</title>
        <authorList>
            <consortium name="The Broad Institute Genomics Platform"/>
            <consortium name="The Broad Institute Genome Sequencing Center for Infectious Disease"/>
            <person name="Wu L."/>
            <person name="Ma J."/>
        </authorList>
    </citation>
    <scope>NUCLEOTIDE SEQUENCE [LARGE SCALE GENOMIC DNA]</scope>
    <source>
        <strain evidence="2">VKM B-3226</strain>
    </source>
</reference>
<name>A0ABV7RVP7_9RHOB</name>
<evidence type="ECO:0000313" key="1">
    <source>
        <dbReference type="EMBL" id="MFC3568955.1"/>
    </source>
</evidence>
<accession>A0ABV7RVP7</accession>
<sequence>MAWQEAFAHQTRTCRELGSGLTARICEALTRIIAADQGPVGRRVKTWPGDLAVGADSLPLRLCGALHALALSGRAPDLARAYAMGGGTQLDLDIFNEIKMHGNHILDFIESPPQTNEVGRSAVLIAAARFLAGLLPGTRFDLLELGSSAGLNLNFPLYSLVDEQGSRATMAGEAVPQVRLMPRWRGTPPSAAALKVGEARGVDLNPLDPAADGFRLMAYVWPDQQDRLARLRAALAVAAAHPPCVDRGDAGEWLESRLAGSAAHGRLVYHTVAAQYFPQATRDCIEATLQQAGARANAAQPLAHFAMENDGGDGAGLRLRLWSGGAMRAWDLGRADFHARWIDWQPREA</sequence>
<dbReference type="Proteomes" id="UP001595596">
    <property type="component" value="Unassembled WGS sequence"/>
</dbReference>
<organism evidence="1 2">
    <name type="scientific">Paracoccus simplex</name>
    <dbReference type="NCBI Taxonomy" id="2086346"/>
    <lineage>
        <taxon>Bacteria</taxon>
        <taxon>Pseudomonadati</taxon>
        <taxon>Pseudomonadota</taxon>
        <taxon>Alphaproteobacteria</taxon>
        <taxon>Rhodobacterales</taxon>
        <taxon>Paracoccaceae</taxon>
        <taxon>Paracoccus</taxon>
    </lineage>
</organism>
<dbReference type="PIRSF" id="PIRSF012608">
    <property type="entry name" value="UCP012608"/>
    <property type="match status" value="1"/>
</dbReference>
<gene>
    <name evidence="1" type="ORF">ACFOMP_05785</name>
</gene>
<evidence type="ECO:0000313" key="2">
    <source>
        <dbReference type="Proteomes" id="UP001595596"/>
    </source>
</evidence>
<dbReference type="RefSeq" id="WP_379028494.1">
    <property type="nucleotide sequence ID" value="NZ_JBHRXE010000012.1"/>
</dbReference>
<dbReference type="InterPro" id="IPR011200">
    <property type="entry name" value="UCP012608"/>
</dbReference>
<protein>
    <submittedName>
        <fullName evidence="1">DUF2332 domain-containing protein</fullName>
    </submittedName>
</protein>
<dbReference type="EMBL" id="JBHRXE010000012">
    <property type="protein sequence ID" value="MFC3568955.1"/>
    <property type="molecule type" value="Genomic_DNA"/>
</dbReference>
<proteinExistence type="predicted"/>
<keyword evidence="2" id="KW-1185">Reference proteome</keyword>